<dbReference type="NCBIfam" id="NF006020">
    <property type="entry name" value="PRK08162.1"/>
    <property type="match status" value="1"/>
</dbReference>
<keyword evidence="3" id="KW-0276">Fatty acid metabolism</keyword>
<keyword evidence="8" id="KW-1185">Reference proteome</keyword>
<comment type="similarity">
    <text evidence="1">Belongs to the ATP-dependent AMP-binding enzyme family.</text>
</comment>
<dbReference type="InterPro" id="IPR042099">
    <property type="entry name" value="ANL_N_sf"/>
</dbReference>
<organism evidence="7 8">
    <name type="scientific">Pseudomonas fluvialis</name>
    <dbReference type="NCBI Taxonomy" id="1793966"/>
    <lineage>
        <taxon>Bacteria</taxon>
        <taxon>Pseudomonadati</taxon>
        <taxon>Pseudomonadota</taxon>
        <taxon>Gammaproteobacteria</taxon>
        <taxon>Pseudomonadales</taxon>
        <taxon>Pseudomonadaceae</taxon>
        <taxon>Pseudomonas</taxon>
    </lineage>
</organism>
<sequence>MTPYNPYELGMPPVAANFQALSPLTFLERAGTVYPERVALINGPLRQTWGETYARCRRLGSALAARGIGLGDTVAVLAPNGPAMFEAHFGVPLCGAVLNAINTRLDAEAIGFILQHGEARVLLVDKEFGELALRAASHMARPPLLIGIDDPTYAEGKLIGQLEYEELLAEGDPEAPWSLPEDEWQAIALNYTSGTTGNPKGVVYHHRGAHLNALSNMISWEMGRFPVYLWTLPMFHCNGWCFPWALAAAVGTSVALRHVRAEAIYPALAEHGVDHFCGAPIVLNMLANASDELKALKNRPVKVMTAGAAPPAAVIEAMEALDFRVTHVYGLTETYGPSVVCAWQDEWDAAPSEQRARLKARQGVRQLLLDGLMVADPDTLQPVPKDGQTLGEIMMRGNLVMKGYLKNPSATAEAFDGGWFHSGDLAVWHPDGYVEIRDRSKDIIISGGENISSIEVEDALYRHPLILEAAVVAMPHAKWGETPCAFVTLRDGASLSAEEVITWCQQHLARFKVPGQVVFASLPKTSTGKVQKFLLREQARAMAERQAVA</sequence>
<evidence type="ECO:0000259" key="6">
    <source>
        <dbReference type="Pfam" id="PF13193"/>
    </source>
</evidence>
<dbReference type="RefSeq" id="WP_184681147.1">
    <property type="nucleotide sequence ID" value="NZ_JACHLL010000001.1"/>
</dbReference>
<dbReference type="EMBL" id="JACHLL010000001">
    <property type="protein sequence ID" value="MBB6340324.1"/>
    <property type="molecule type" value="Genomic_DNA"/>
</dbReference>
<dbReference type="PANTHER" id="PTHR43859">
    <property type="entry name" value="ACYL-ACTIVATING ENZYME"/>
    <property type="match status" value="1"/>
</dbReference>
<dbReference type="AlphaFoldDB" id="A0A7X0EST7"/>
<dbReference type="InterPro" id="IPR020845">
    <property type="entry name" value="AMP-binding_CS"/>
</dbReference>
<evidence type="ECO:0000256" key="4">
    <source>
        <dbReference type="ARBA" id="ARBA00023098"/>
    </source>
</evidence>
<dbReference type="PANTHER" id="PTHR43859:SF4">
    <property type="entry name" value="BUTANOATE--COA LIGASE AAE1-RELATED"/>
    <property type="match status" value="1"/>
</dbReference>
<dbReference type="GO" id="GO:0006631">
    <property type="term" value="P:fatty acid metabolic process"/>
    <property type="evidence" value="ECO:0007669"/>
    <property type="project" value="UniProtKB-KW"/>
</dbReference>
<comment type="caution">
    <text evidence="7">The sequence shown here is derived from an EMBL/GenBank/DDBJ whole genome shotgun (WGS) entry which is preliminary data.</text>
</comment>
<dbReference type="Gene3D" id="3.40.50.12780">
    <property type="entry name" value="N-terminal domain of ligase-like"/>
    <property type="match status" value="1"/>
</dbReference>
<dbReference type="GO" id="GO:0016874">
    <property type="term" value="F:ligase activity"/>
    <property type="evidence" value="ECO:0007669"/>
    <property type="project" value="UniProtKB-KW"/>
</dbReference>
<evidence type="ECO:0000256" key="3">
    <source>
        <dbReference type="ARBA" id="ARBA00022832"/>
    </source>
</evidence>
<dbReference type="SUPFAM" id="SSF56801">
    <property type="entry name" value="Acetyl-CoA synthetase-like"/>
    <property type="match status" value="1"/>
</dbReference>
<protein>
    <submittedName>
        <fullName evidence="7">Fatty-acyl-CoA synthase</fullName>
        <ecNumber evidence="7">6.2.1.-</ecNumber>
    </submittedName>
</protein>
<proteinExistence type="inferred from homology"/>
<dbReference type="Gene3D" id="3.30.300.30">
    <property type="match status" value="1"/>
</dbReference>
<keyword evidence="4" id="KW-0443">Lipid metabolism</keyword>
<dbReference type="FunFam" id="3.30.300.30:FF:000008">
    <property type="entry name" value="2,3-dihydroxybenzoate-AMP ligase"/>
    <property type="match status" value="1"/>
</dbReference>
<dbReference type="EC" id="6.2.1.-" evidence="7"/>
<dbReference type="InterPro" id="IPR045851">
    <property type="entry name" value="AMP-bd_C_sf"/>
</dbReference>
<dbReference type="CDD" id="cd12118">
    <property type="entry name" value="ttLC_FACS_AEE21_like"/>
    <property type="match status" value="1"/>
</dbReference>
<evidence type="ECO:0000259" key="5">
    <source>
        <dbReference type="Pfam" id="PF00501"/>
    </source>
</evidence>
<evidence type="ECO:0000256" key="1">
    <source>
        <dbReference type="ARBA" id="ARBA00006432"/>
    </source>
</evidence>
<dbReference type="Proteomes" id="UP000557193">
    <property type="component" value="Unassembled WGS sequence"/>
</dbReference>
<dbReference type="InterPro" id="IPR000873">
    <property type="entry name" value="AMP-dep_synth/lig_dom"/>
</dbReference>
<evidence type="ECO:0000256" key="2">
    <source>
        <dbReference type="ARBA" id="ARBA00022598"/>
    </source>
</evidence>
<feature type="domain" description="AMP-binding enzyme C-terminal" evidence="6">
    <location>
        <begin position="455"/>
        <end position="529"/>
    </location>
</feature>
<dbReference type="Pfam" id="PF00501">
    <property type="entry name" value="AMP-binding"/>
    <property type="match status" value="1"/>
</dbReference>
<dbReference type="PROSITE" id="PS00455">
    <property type="entry name" value="AMP_BINDING"/>
    <property type="match status" value="1"/>
</dbReference>
<accession>A0A7X0EST7</accession>
<evidence type="ECO:0000313" key="7">
    <source>
        <dbReference type="EMBL" id="MBB6340324.1"/>
    </source>
</evidence>
<dbReference type="Pfam" id="PF13193">
    <property type="entry name" value="AMP-binding_C"/>
    <property type="match status" value="1"/>
</dbReference>
<reference evidence="7 8" key="1">
    <citation type="submission" date="2020-08" db="EMBL/GenBank/DDBJ databases">
        <title>Functional genomics of gut bacteria from endangered species of beetles.</title>
        <authorList>
            <person name="Carlos-Shanley C."/>
        </authorList>
    </citation>
    <scope>NUCLEOTIDE SEQUENCE [LARGE SCALE GENOMIC DNA]</scope>
    <source>
        <strain evidence="7 8">S00202</strain>
    </source>
</reference>
<gene>
    <name evidence="7" type="ORF">HNP49_000474</name>
</gene>
<keyword evidence="2 7" id="KW-0436">Ligase</keyword>
<dbReference type="InterPro" id="IPR025110">
    <property type="entry name" value="AMP-bd_C"/>
</dbReference>
<evidence type="ECO:0000313" key="8">
    <source>
        <dbReference type="Proteomes" id="UP000557193"/>
    </source>
</evidence>
<feature type="domain" description="AMP-dependent synthetase/ligase" evidence="5">
    <location>
        <begin position="28"/>
        <end position="405"/>
    </location>
</feature>
<name>A0A7X0EST7_9PSED</name>